<reference evidence="2 3" key="1">
    <citation type="submission" date="2023-03" db="EMBL/GenBank/DDBJ databases">
        <title>Complete genome sequences of several Auritidibacter ignavus strains isolated from ear infections.</title>
        <authorList>
            <person name="Baehr T."/>
            <person name="Baumhoegger A.M."/>
        </authorList>
    </citation>
    <scope>NUCLEOTIDE SEQUENCE [LARGE SCALE GENOMIC DNA]</scope>
    <source>
        <strain evidence="2 3">BABAE-6</strain>
    </source>
</reference>
<dbReference type="InterPro" id="IPR043168">
    <property type="entry name" value="DegV_C"/>
</dbReference>
<name>A0AAJ6DCU4_9MICC</name>
<evidence type="ECO:0000313" key="3">
    <source>
        <dbReference type="Proteomes" id="UP001224674"/>
    </source>
</evidence>
<keyword evidence="3" id="KW-1185">Reference proteome</keyword>
<protein>
    <submittedName>
        <fullName evidence="2">DegV family protein</fullName>
    </submittedName>
</protein>
<proteinExistence type="predicted"/>
<evidence type="ECO:0000256" key="1">
    <source>
        <dbReference type="ARBA" id="ARBA00023121"/>
    </source>
</evidence>
<dbReference type="GeneID" id="83695021"/>
<dbReference type="InterPro" id="IPR050270">
    <property type="entry name" value="DegV_domain_contain"/>
</dbReference>
<dbReference type="PANTHER" id="PTHR33434:SF2">
    <property type="entry name" value="FATTY ACID-BINDING PROTEIN TM_1468"/>
    <property type="match status" value="1"/>
</dbReference>
<gene>
    <name evidence="2" type="ORF">QDX21_03145</name>
</gene>
<dbReference type="Pfam" id="PF02645">
    <property type="entry name" value="DegV"/>
    <property type="match status" value="1"/>
</dbReference>
<dbReference type="Proteomes" id="UP001224674">
    <property type="component" value="Chromosome"/>
</dbReference>
<accession>A0AAJ6DCU4</accession>
<dbReference type="InterPro" id="IPR003797">
    <property type="entry name" value="DegV"/>
</dbReference>
<keyword evidence="1" id="KW-0446">Lipid-binding</keyword>
<dbReference type="PANTHER" id="PTHR33434">
    <property type="entry name" value="DEGV DOMAIN-CONTAINING PROTEIN DR_1986-RELATED"/>
    <property type="match status" value="1"/>
</dbReference>
<dbReference type="Gene3D" id="3.30.1180.10">
    <property type="match status" value="1"/>
</dbReference>
<dbReference type="EMBL" id="CP122566">
    <property type="protein sequence ID" value="WGH93809.1"/>
    <property type="molecule type" value="Genomic_DNA"/>
</dbReference>
<dbReference type="Gene3D" id="3.40.50.10170">
    <property type="match status" value="1"/>
</dbReference>
<dbReference type="AlphaFoldDB" id="A0AAJ6DCU4"/>
<dbReference type="NCBIfam" id="TIGR00762">
    <property type="entry name" value="DegV"/>
    <property type="match status" value="1"/>
</dbReference>
<sequence length="322" mass="34431">MATYTRWLTDLHTRARKIRAEVPGLGRYIKPPRKDRTVIVTDTSSALPEAVATTLPTGSQLRQIAMPVMIGEQIHSDGSADTNDELPIALAAGTPVRTSRPAPGQFRQLYERIAEQGYGSIVSVHVSGKISGTVEAARLAATQSPIPVEIVDTLTSGMAMGYAVVDAVVRGHNGIPATKLAQLIDEQATASQVYFTVPNLDQLRKGGRIPPLTGLLGQLLQVRPVLTLNEGAIQLMDRPRNFAKAQQIMVDKVAQAATQRPIRLAVHGYGNLDSAMELAARIDEYSTAPVPVLMIPAVLVAHLGLGALGVSISPELDYSTIL</sequence>
<dbReference type="GO" id="GO:0008289">
    <property type="term" value="F:lipid binding"/>
    <property type="evidence" value="ECO:0007669"/>
    <property type="project" value="UniProtKB-KW"/>
</dbReference>
<organism evidence="2 3">
    <name type="scientific">Auritidibacter ignavus</name>
    <dbReference type="NCBI Taxonomy" id="678932"/>
    <lineage>
        <taxon>Bacteria</taxon>
        <taxon>Bacillati</taxon>
        <taxon>Actinomycetota</taxon>
        <taxon>Actinomycetes</taxon>
        <taxon>Micrococcales</taxon>
        <taxon>Micrococcaceae</taxon>
        <taxon>Auritidibacter</taxon>
    </lineage>
</organism>
<dbReference type="SUPFAM" id="SSF82549">
    <property type="entry name" value="DAK1/DegV-like"/>
    <property type="match status" value="1"/>
</dbReference>
<evidence type="ECO:0000313" key="2">
    <source>
        <dbReference type="EMBL" id="WGH93809.1"/>
    </source>
</evidence>
<dbReference type="RefSeq" id="WP_110098407.1">
    <property type="nucleotide sequence ID" value="NZ_CP122562.1"/>
</dbReference>
<dbReference type="PROSITE" id="PS51482">
    <property type="entry name" value="DEGV"/>
    <property type="match status" value="1"/>
</dbReference>